<feature type="transmembrane region" description="Helical" evidence="6">
    <location>
        <begin position="365"/>
        <end position="386"/>
    </location>
</feature>
<dbReference type="RefSeq" id="WP_087402673.1">
    <property type="nucleotide sequence ID" value="NZ_NFHB01000006.1"/>
</dbReference>
<feature type="transmembrane region" description="Helical" evidence="6">
    <location>
        <begin position="237"/>
        <end position="260"/>
    </location>
</feature>
<organism evidence="9 10">
    <name type="scientific">Alistipes onderdonkii</name>
    <dbReference type="NCBI Taxonomy" id="328813"/>
    <lineage>
        <taxon>Bacteria</taxon>
        <taxon>Pseudomonadati</taxon>
        <taxon>Bacteroidota</taxon>
        <taxon>Bacteroidia</taxon>
        <taxon>Bacteroidales</taxon>
        <taxon>Rikenellaceae</taxon>
        <taxon>Alistipes</taxon>
    </lineage>
</organism>
<keyword evidence="5 6" id="KW-0472">Membrane</keyword>
<name>A0A1Y3QWN7_9BACT</name>
<protein>
    <submittedName>
        <fullName evidence="9">Competence protein ComEC</fullName>
    </submittedName>
</protein>
<keyword evidence="2" id="KW-1003">Cell membrane</keyword>
<dbReference type="AlphaFoldDB" id="A0A1Y3QWN7"/>
<feature type="transmembrane region" description="Helical" evidence="6">
    <location>
        <begin position="272"/>
        <end position="291"/>
    </location>
</feature>
<feature type="transmembrane region" description="Helical" evidence="6">
    <location>
        <begin position="433"/>
        <end position="452"/>
    </location>
</feature>
<feature type="domain" description="DUF4131" evidence="8">
    <location>
        <begin position="33"/>
        <end position="177"/>
    </location>
</feature>
<dbReference type="GO" id="GO:0005886">
    <property type="term" value="C:plasma membrane"/>
    <property type="evidence" value="ECO:0007669"/>
    <property type="project" value="UniProtKB-SubCell"/>
</dbReference>
<evidence type="ECO:0000259" key="8">
    <source>
        <dbReference type="Pfam" id="PF13567"/>
    </source>
</evidence>
<evidence type="ECO:0000256" key="1">
    <source>
        <dbReference type="ARBA" id="ARBA00004651"/>
    </source>
</evidence>
<evidence type="ECO:0000313" key="9">
    <source>
        <dbReference type="EMBL" id="OUN02817.1"/>
    </source>
</evidence>
<evidence type="ECO:0000313" key="10">
    <source>
        <dbReference type="Proteomes" id="UP000195772"/>
    </source>
</evidence>
<feature type="transmembrane region" description="Helical" evidence="6">
    <location>
        <begin position="43"/>
        <end position="64"/>
    </location>
</feature>
<feature type="transmembrane region" description="Helical" evidence="6">
    <location>
        <begin position="398"/>
        <end position="421"/>
    </location>
</feature>
<comment type="caution">
    <text evidence="9">The sequence shown here is derived from an EMBL/GenBank/DDBJ whole genome shotgun (WGS) entry which is preliminary data.</text>
</comment>
<dbReference type="Pfam" id="PF03772">
    <property type="entry name" value="Competence"/>
    <property type="match status" value="1"/>
</dbReference>
<dbReference type="eggNOG" id="COG0658">
    <property type="taxonomic scope" value="Bacteria"/>
</dbReference>
<evidence type="ECO:0000259" key="7">
    <source>
        <dbReference type="Pfam" id="PF03772"/>
    </source>
</evidence>
<evidence type="ECO:0000256" key="5">
    <source>
        <dbReference type="ARBA" id="ARBA00023136"/>
    </source>
</evidence>
<feature type="domain" description="ComEC/Rec2-related protein" evidence="7">
    <location>
        <begin position="214"/>
        <end position="480"/>
    </location>
</feature>
<dbReference type="Proteomes" id="UP000195772">
    <property type="component" value="Unassembled WGS sequence"/>
</dbReference>
<accession>A0A1Y3QWN7</accession>
<feature type="transmembrane region" description="Helical" evidence="6">
    <location>
        <begin position="339"/>
        <end position="358"/>
    </location>
</feature>
<feature type="transmembrane region" description="Helical" evidence="6">
    <location>
        <begin position="458"/>
        <end position="480"/>
    </location>
</feature>
<dbReference type="NCBIfam" id="TIGR00360">
    <property type="entry name" value="ComEC_N-term"/>
    <property type="match status" value="1"/>
</dbReference>
<evidence type="ECO:0000256" key="3">
    <source>
        <dbReference type="ARBA" id="ARBA00022692"/>
    </source>
</evidence>
<comment type="subcellular location">
    <subcellularLocation>
        <location evidence="1">Cell membrane</location>
        <topology evidence="1">Multi-pass membrane protein</topology>
    </subcellularLocation>
</comment>
<dbReference type="InterPro" id="IPR052159">
    <property type="entry name" value="Competence_DNA_uptake"/>
</dbReference>
<dbReference type="EMBL" id="NFHB01000006">
    <property type="protein sequence ID" value="OUN02817.1"/>
    <property type="molecule type" value="Genomic_DNA"/>
</dbReference>
<reference evidence="10" key="1">
    <citation type="submission" date="2017-04" db="EMBL/GenBank/DDBJ databases">
        <title>Function of individual gut microbiota members based on whole genome sequencing of pure cultures obtained from chicken caecum.</title>
        <authorList>
            <person name="Medvecky M."/>
            <person name="Cejkova D."/>
            <person name="Polansky O."/>
            <person name="Karasova D."/>
            <person name="Kubasova T."/>
            <person name="Cizek A."/>
            <person name="Rychlik I."/>
        </authorList>
    </citation>
    <scope>NUCLEOTIDE SEQUENCE [LARGE SCALE GENOMIC DNA]</scope>
    <source>
        <strain evidence="10">An90</strain>
    </source>
</reference>
<dbReference type="Pfam" id="PF13567">
    <property type="entry name" value="DUF4131"/>
    <property type="match status" value="1"/>
</dbReference>
<dbReference type="InterPro" id="IPR004477">
    <property type="entry name" value="ComEC_N"/>
</dbReference>
<evidence type="ECO:0000256" key="2">
    <source>
        <dbReference type="ARBA" id="ARBA00022475"/>
    </source>
</evidence>
<feature type="transmembrane region" description="Helical" evidence="6">
    <location>
        <begin position="303"/>
        <end position="327"/>
    </location>
</feature>
<proteinExistence type="predicted"/>
<gene>
    <name evidence="9" type="ORF">B5G41_09795</name>
</gene>
<dbReference type="PANTHER" id="PTHR30619:SF7">
    <property type="entry name" value="BETA-LACTAMASE DOMAIN PROTEIN"/>
    <property type="match status" value="1"/>
</dbReference>
<dbReference type="PANTHER" id="PTHR30619">
    <property type="entry name" value="DNA INTERNALIZATION/COMPETENCE PROTEIN COMEC/REC2"/>
    <property type="match status" value="1"/>
</dbReference>
<dbReference type="InterPro" id="IPR025405">
    <property type="entry name" value="DUF4131"/>
</dbReference>
<sequence>MKAASLSARLDRMPMVKAVAPFAAGILAADCFTLPLWFLAGAFLLSGTLALLLHSQSGALVMLLTAGFAASQLRDTAHTLPRGIYTTYELTVEGIPAERGRYTSAEATAIAWRDPSDGTWHASGDRIMLYADSLTALYPGERIRCRGSVRPFRGGAESYRRLMARRGFAGTLWLSERTLIERLPGRSSALHLHAVERMQRIGLRGDAGAVCRAMVTGDRSGITQELRTAYSRSGLSHLLAVSGLHTGIVFALVNLMLWWLPLLHRGHLVRNLLATVCIWLFVAAAGFPPSAVRAAVMCTMLQFALASASEYVALNALAAAGFGMLLWNPAWLGDISFQLSFIAVAAILAWGVPLCRLLHTRWRALNLLTDALVISLVAGIATAPLVSHTFGTVPLAGLLVNPVAILVGSIVVLGGTVWMILPVNWLAPTFDAVLSGTAGLLNTLARAAAALPGGYAEYTLGGGATAGIYLFFLLTTLAAWSFEPKKSVHLPA</sequence>
<keyword evidence="4 6" id="KW-1133">Transmembrane helix</keyword>
<evidence type="ECO:0000256" key="4">
    <source>
        <dbReference type="ARBA" id="ARBA00022989"/>
    </source>
</evidence>
<evidence type="ECO:0000256" key="6">
    <source>
        <dbReference type="SAM" id="Phobius"/>
    </source>
</evidence>
<keyword evidence="3 6" id="KW-0812">Transmembrane</keyword>
<dbReference type="OrthoDB" id="9761531at2"/>